<keyword evidence="3 12" id="KW-0028">Amino-acid biosynthesis</keyword>
<evidence type="ECO:0000256" key="8">
    <source>
        <dbReference type="ARBA" id="ARBA00022842"/>
    </source>
</evidence>
<feature type="binding site" evidence="12">
    <location>
        <position position="92"/>
    </location>
    <ligand>
        <name>Mg(2+)</name>
        <dbReference type="ChEBI" id="CHEBI:18420"/>
        <label>1</label>
    </ligand>
</feature>
<comment type="pathway">
    <text evidence="1 12">Amino-acid biosynthesis; L-tryptophan biosynthesis; L-tryptophan from chorismate: step 2/5.</text>
</comment>
<feature type="binding site" evidence="12">
    <location>
        <begin position="108"/>
        <end position="116"/>
    </location>
    <ligand>
        <name>5-phospho-alpha-D-ribose 1-diphosphate</name>
        <dbReference type="ChEBI" id="CHEBI:58017"/>
    </ligand>
</feature>
<name>A0A2R4MFC5_9HYPH</name>
<comment type="caution">
    <text evidence="12">Lacks conserved residue(s) required for the propagation of feature annotation.</text>
</comment>
<feature type="binding site" evidence="12">
    <location>
        <position position="166"/>
    </location>
    <ligand>
        <name>anthranilate</name>
        <dbReference type="ChEBI" id="CHEBI:16567"/>
        <label>2</label>
    </ligand>
</feature>
<keyword evidence="16" id="KW-1185">Reference proteome</keyword>
<accession>A0A2R4MFC5</accession>
<dbReference type="InterPro" id="IPR036320">
    <property type="entry name" value="Glycosyl_Trfase_fam3_N_dom_sf"/>
</dbReference>
<dbReference type="GO" id="GO:0000162">
    <property type="term" value="P:L-tryptophan biosynthetic process"/>
    <property type="evidence" value="ECO:0007669"/>
    <property type="project" value="UniProtKB-UniRule"/>
</dbReference>
<comment type="similarity">
    <text evidence="11">In the C-terminal section; belongs to the anthranilate phosphoribosyltransferase family.</text>
</comment>
<dbReference type="SUPFAM" id="SSF52418">
    <property type="entry name" value="Nucleoside phosphorylase/phosphoribosyltransferase catalytic domain"/>
    <property type="match status" value="1"/>
</dbReference>
<keyword evidence="7 12" id="KW-0822">Tryptophan biosynthesis</keyword>
<keyword evidence="8 12" id="KW-0460">Magnesium</keyword>
<feature type="binding site" evidence="12">
    <location>
        <position position="225"/>
    </location>
    <ligand>
        <name>Mg(2+)</name>
        <dbReference type="ChEBI" id="CHEBI:18420"/>
        <label>2</label>
    </ligand>
</feature>
<dbReference type="NCBIfam" id="TIGR01245">
    <property type="entry name" value="trpD"/>
    <property type="match status" value="1"/>
</dbReference>
<dbReference type="GO" id="GO:0000287">
    <property type="term" value="F:magnesium ion binding"/>
    <property type="evidence" value="ECO:0007669"/>
    <property type="project" value="UniProtKB-UniRule"/>
</dbReference>
<evidence type="ECO:0000256" key="9">
    <source>
        <dbReference type="ARBA" id="ARBA00023141"/>
    </source>
</evidence>
<dbReference type="Gene3D" id="3.40.1030.10">
    <property type="entry name" value="Nucleoside phosphorylase/phosphoribosyltransferase catalytic domain"/>
    <property type="match status" value="1"/>
</dbReference>
<dbReference type="PANTHER" id="PTHR43285:SF2">
    <property type="entry name" value="ANTHRANILATE PHOSPHORIBOSYLTRANSFERASE"/>
    <property type="match status" value="1"/>
</dbReference>
<dbReference type="GO" id="GO:0005829">
    <property type="term" value="C:cytosol"/>
    <property type="evidence" value="ECO:0007669"/>
    <property type="project" value="TreeGrafter"/>
</dbReference>
<comment type="catalytic activity">
    <reaction evidence="10 12">
        <text>N-(5-phospho-beta-D-ribosyl)anthranilate + diphosphate = 5-phospho-alpha-D-ribose 1-diphosphate + anthranilate</text>
        <dbReference type="Rhea" id="RHEA:11768"/>
        <dbReference type="ChEBI" id="CHEBI:16567"/>
        <dbReference type="ChEBI" id="CHEBI:18277"/>
        <dbReference type="ChEBI" id="CHEBI:33019"/>
        <dbReference type="ChEBI" id="CHEBI:58017"/>
        <dbReference type="EC" id="2.4.2.18"/>
    </reaction>
</comment>
<dbReference type="GO" id="GO:0004048">
    <property type="term" value="F:anthranilate phosphoribosyltransferase activity"/>
    <property type="evidence" value="ECO:0007669"/>
    <property type="project" value="UniProtKB-UniRule"/>
</dbReference>
<evidence type="ECO:0000259" key="13">
    <source>
        <dbReference type="Pfam" id="PF00591"/>
    </source>
</evidence>
<dbReference type="SUPFAM" id="SSF47648">
    <property type="entry name" value="Nucleoside phosphorylase/phosphoribosyltransferase N-terminal domain"/>
    <property type="match status" value="1"/>
</dbReference>
<feature type="domain" description="Glycosyl transferase family 3 N-terminal" evidence="14">
    <location>
        <begin position="4"/>
        <end position="65"/>
    </location>
</feature>
<feature type="binding site" evidence="12">
    <location>
        <position position="111"/>
    </location>
    <ligand>
        <name>anthranilate</name>
        <dbReference type="ChEBI" id="CHEBI:16567"/>
        <label>1</label>
    </ligand>
</feature>
<feature type="binding site" evidence="12">
    <location>
        <position position="226"/>
    </location>
    <ligand>
        <name>Mg(2+)</name>
        <dbReference type="ChEBI" id="CHEBI:18420"/>
        <label>2</label>
    </ligand>
</feature>
<evidence type="ECO:0000313" key="16">
    <source>
        <dbReference type="Proteomes" id="UP000258927"/>
    </source>
</evidence>
<evidence type="ECO:0000256" key="4">
    <source>
        <dbReference type="ARBA" id="ARBA00022676"/>
    </source>
</evidence>
<evidence type="ECO:0000256" key="7">
    <source>
        <dbReference type="ARBA" id="ARBA00022822"/>
    </source>
</evidence>
<protein>
    <recommendedName>
        <fullName evidence="12">Anthranilate phosphoribosyltransferase</fullName>
        <ecNumber evidence="12">2.4.2.18</ecNumber>
    </recommendedName>
</protein>
<dbReference type="InterPro" id="IPR005940">
    <property type="entry name" value="Anthranilate_Pribosyl_Tfrase"/>
</dbReference>
<dbReference type="FunFam" id="3.40.1030.10:FF:000002">
    <property type="entry name" value="Anthranilate phosphoribosyltransferase"/>
    <property type="match status" value="1"/>
</dbReference>
<feature type="domain" description="Glycosyl transferase family 3" evidence="13">
    <location>
        <begin position="74"/>
        <end position="322"/>
    </location>
</feature>
<comment type="similarity">
    <text evidence="12">Belongs to the anthranilate phosphoribosyltransferase family.</text>
</comment>
<dbReference type="Proteomes" id="UP000258927">
    <property type="component" value="Chromosome"/>
</dbReference>
<comment type="subunit">
    <text evidence="2 12">Homodimer.</text>
</comment>
<dbReference type="HAMAP" id="MF_00211">
    <property type="entry name" value="TrpD"/>
    <property type="match status" value="1"/>
</dbReference>
<dbReference type="EMBL" id="CP021330">
    <property type="protein sequence ID" value="AVX04604.1"/>
    <property type="molecule type" value="Genomic_DNA"/>
</dbReference>
<dbReference type="InterPro" id="IPR017459">
    <property type="entry name" value="Glycosyl_Trfase_fam3_N_dom"/>
</dbReference>
<evidence type="ECO:0000256" key="5">
    <source>
        <dbReference type="ARBA" id="ARBA00022679"/>
    </source>
</evidence>
<feature type="binding site" evidence="12">
    <location>
        <position position="120"/>
    </location>
    <ligand>
        <name>5-phospho-alpha-D-ribose 1-diphosphate</name>
        <dbReference type="ChEBI" id="CHEBI:58017"/>
    </ligand>
</feature>
<dbReference type="UniPathway" id="UPA00035">
    <property type="reaction ID" value="UER00041"/>
</dbReference>
<evidence type="ECO:0000256" key="12">
    <source>
        <dbReference type="HAMAP-Rule" id="MF_00211"/>
    </source>
</evidence>
<keyword evidence="4 12" id="KW-0328">Glycosyltransferase</keyword>
<comment type="function">
    <text evidence="12">Catalyzes the transfer of the phosphoribosyl group of 5-phosphorylribose-1-pyrophosphate (PRPP) to anthranilate to yield N-(5'-phosphoribosyl)-anthranilate (PRA).</text>
</comment>
<dbReference type="KEGG" id="mmyr:MXMO3_02083"/>
<sequence length="340" mass="35838">MNIKAILNKLADAQDLTMDEMRAAMNVIMSGEATPSQIGAFLMGLRVKGETVEEIAGAVSILREKMTRVEAPDNAIDIVGTGGDGVGTYNISTAASIIVAASGTPVAKHGNKALSSRSGSSEALQMLGVELDLKADQIGQCIKKAGIGFMFAPNHHAAMRFVGPSRQEMGVRTLFNILGPQSNPAGVKQYLLGVYDRQWVRPVADALLKNGATSAWVVHGSDGLDELTTTGHSYVAEIKDGEVREFEVNPEDGGLPIAKLDDLLGGTPEENAAAMRKLFDGEKSAYRDVALFNAAASFIVTGQADNLKDGVKLAAQLVDSGKVKEKLAQLIEVSNGVAQS</sequence>
<dbReference type="Pfam" id="PF02885">
    <property type="entry name" value="Glycos_trans_3N"/>
    <property type="match status" value="1"/>
</dbReference>
<feature type="binding site" evidence="12">
    <location>
        <position position="80"/>
    </location>
    <ligand>
        <name>5-phospho-alpha-D-ribose 1-diphosphate</name>
        <dbReference type="ChEBI" id="CHEBI:58017"/>
    </ligand>
</feature>
<reference evidence="15 16" key="1">
    <citation type="submission" date="2017-05" db="EMBL/GenBank/DDBJ databases">
        <title>Genome Analysis of Maritalea myrionectae HL2708#5.</title>
        <authorList>
            <consortium name="Cotde Inc.-PKNU"/>
            <person name="Jang D."/>
            <person name="Oh H.-M."/>
        </authorList>
    </citation>
    <scope>NUCLEOTIDE SEQUENCE [LARGE SCALE GENOMIC DNA]</scope>
    <source>
        <strain evidence="15 16">HL2708#5</strain>
    </source>
</reference>
<keyword evidence="5 12" id="KW-0808">Transferase</keyword>
<comment type="cofactor">
    <cofactor evidence="12">
        <name>Mg(2+)</name>
        <dbReference type="ChEBI" id="CHEBI:18420"/>
    </cofactor>
    <text evidence="12">Binds 2 magnesium ions per monomer.</text>
</comment>
<feature type="binding site" evidence="12">
    <location>
        <position position="80"/>
    </location>
    <ligand>
        <name>anthranilate</name>
        <dbReference type="ChEBI" id="CHEBI:16567"/>
        <label>1</label>
    </ligand>
</feature>
<evidence type="ECO:0000256" key="10">
    <source>
        <dbReference type="ARBA" id="ARBA00052328"/>
    </source>
</evidence>
<dbReference type="InterPro" id="IPR000312">
    <property type="entry name" value="Glycosyl_Trfase_fam3"/>
</dbReference>
<evidence type="ECO:0000256" key="6">
    <source>
        <dbReference type="ARBA" id="ARBA00022723"/>
    </source>
</evidence>
<evidence type="ECO:0000256" key="1">
    <source>
        <dbReference type="ARBA" id="ARBA00004907"/>
    </source>
</evidence>
<feature type="binding site" evidence="12">
    <location>
        <begin position="83"/>
        <end position="84"/>
    </location>
    <ligand>
        <name>5-phospho-alpha-D-ribose 1-diphosphate</name>
        <dbReference type="ChEBI" id="CHEBI:58017"/>
    </ligand>
</feature>
<dbReference type="RefSeq" id="WP_117395809.1">
    <property type="nucleotide sequence ID" value="NZ_CP021330.1"/>
</dbReference>
<evidence type="ECO:0000256" key="11">
    <source>
        <dbReference type="ARBA" id="ARBA00061188"/>
    </source>
</evidence>
<feature type="binding site" evidence="12">
    <location>
        <begin position="90"/>
        <end position="93"/>
    </location>
    <ligand>
        <name>5-phospho-alpha-D-ribose 1-diphosphate</name>
        <dbReference type="ChEBI" id="CHEBI:58017"/>
    </ligand>
</feature>
<organism evidence="15 16">
    <name type="scientific">Maritalea myrionectae</name>
    <dbReference type="NCBI Taxonomy" id="454601"/>
    <lineage>
        <taxon>Bacteria</taxon>
        <taxon>Pseudomonadati</taxon>
        <taxon>Pseudomonadota</taxon>
        <taxon>Alphaproteobacteria</taxon>
        <taxon>Hyphomicrobiales</taxon>
        <taxon>Devosiaceae</taxon>
        <taxon>Maritalea</taxon>
    </lineage>
</organism>
<dbReference type="EC" id="2.4.2.18" evidence="12"/>
<evidence type="ECO:0000313" key="15">
    <source>
        <dbReference type="EMBL" id="AVX04604.1"/>
    </source>
</evidence>
<evidence type="ECO:0000259" key="14">
    <source>
        <dbReference type="Pfam" id="PF02885"/>
    </source>
</evidence>
<keyword evidence="6 12" id="KW-0479">Metal-binding</keyword>
<proteinExistence type="inferred from homology"/>
<dbReference type="AlphaFoldDB" id="A0A2R4MFC5"/>
<feature type="binding site" evidence="12">
    <location>
        <position position="88"/>
    </location>
    <ligand>
        <name>5-phospho-alpha-D-ribose 1-diphosphate</name>
        <dbReference type="ChEBI" id="CHEBI:58017"/>
    </ligand>
</feature>
<dbReference type="PANTHER" id="PTHR43285">
    <property type="entry name" value="ANTHRANILATE PHOSPHORIBOSYLTRANSFERASE"/>
    <property type="match status" value="1"/>
</dbReference>
<dbReference type="STRING" id="1122213.GCA_000423365_02381"/>
<dbReference type="FunFam" id="1.20.970.10:FF:000006">
    <property type="entry name" value="Anthranilate phosphoribosyltransferase"/>
    <property type="match status" value="1"/>
</dbReference>
<keyword evidence="9 12" id="KW-0057">Aromatic amino acid biosynthesis</keyword>
<evidence type="ECO:0000256" key="2">
    <source>
        <dbReference type="ARBA" id="ARBA00011738"/>
    </source>
</evidence>
<gene>
    <name evidence="12" type="primary">trpD</name>
    <name evidence="15" type="ORF">MXMO3_02083</name>
</gene>
<feature type="binding site" evidence="12">
    <location>
        <position position="226"/>
    </location>
    <ligand>
        <name>Mg(2+)</name>
        <dbReference type="ChEBI" id="CHEBI:18420"/>
        <label>1</label>
    </ligand>
</feature>
<dbReference type="Gene3D" id="1.20.970.10">
    <property type="entry name" value="Transferase, Pyrimidine Nucleoside Phosphorylase, Chain C"/>
    <property type="match status" value="1"/>
</dbReference>
<dbReference type="Pfam" id="PF00591">
    <property type="entry name" value="Glycos_transf_3"/>
    <property type="match status" value="1"/>
</dbReference>
<dbReference type="InterPro" id="IPR035902">
    <property type="entry name" value="Nuc_phospho_transferase"/>
</dbReference>
<evidence type="ECO:0000256" key="3">
    <source>
        <dbReference type="ARBA" id="ARBA00022605"/>
    </source>
</evidence>